<feature type="region of interest" description="Disordered" evidence="1">
    <location>
        <begin position="1"/>
        <end position="106"/>
    </location>
</feature>
<comment type="caution">
    <text evidence="3">The sequence shown here is derived from an EMBL/GenBank/DDBJ whole genome shotgun (WGS) entry which is preliminary data.</text>
</comment>
<evidence type="ECO:0000256" key="2">
    <source>
        <dbReference type="SAM" id="Phobius"/>
    </source>
</evidence>
<accession>A0A830HV42</accession>
<sequence length="168" mass="17481">MLFLTLDRRSEIRHQSEEPTNARRGSTSGAIDGPRQGEGDSSGGAATAPDADEKTDAVSSGGDQTIREVDGTSTTTLWLSPPPLSPESRLVASGGDAIGSSTRSGDDDITRACVISALVLICVAGIIGAVLALRRARAKRRRLNEKDEKGISGRGGTPTNKVLAENEP</sequence>
<keyword evidence="4" id="KW-1185">Reference proteome</keyword>
<reference evidence="3" key="1">
    <citation type="submission" date="2020-10" db="EMBL/GenBank/DDBJ databases">
        <title>Unveiling of a novel bifunctional photoreceptor, Dualchrome1, isolated from a cosmopolitan green alga.</title>
        <authorList>
            <person name="Suzuki S."/>
            <person name="Kawachi M."/>
        </authorList>
    </citation>
    <scope>NUCLEOTIDE SEQUENCE</scope>
    <source>
        <strain evidence="3">NIES 2893</strain>
    </source>
</reference>
<proteinExistence type="predicted"/>
<evidence type="ECO:0000313" key="4">
    <source>
        <dbReference type="Proteomes" id="UP000660262"/>
    </source>
</evidence>
<feature type="compositionally biased region" description="Basic and acidic residues" evidence="1">
    <location>
        <begin position="1"/>
        <end position="21"/>
    </location>
</feature>
<organism evidence="3 4">
    <name type="scientific">Pycnococcus provasolii</name>
    <dbReference type="NCBI Taxonomy" id="41880"/>
    <lineage>
        <taxon>Eukaryota</taxon>
        <taxon>Viridiplantae</taxon>
        <taxon>Chlorophyta</taxon>
        <taxon>Pseudoscourfieldiophyceae</taxon>
        <taxon>Pseudoscourfieldiales</taxon>
        <taxon>Pycnococcaceae</taxon>
        <taxon>Pycnococcus</taxon>
    </lineage>
</organism>
<dbReference type="Proteomes" id="UP000660262">
    <property type="component" value="Unassembled WGS sequence"/>
</dbReference>
<evidence type="ECO:0000313" key="3">
    <source>
        <dbReference type="EMBL" id="GHP11326.1"/>
    </source>
</evidence>
<feature type="transmembrane region" description="Helical" evidence="2">
    <location>
        <begin position="109"/>
        <end position="133"/>
    </location>
</feature>
<dbReference type="AlphaFoldDB" id="A0A830HV42"/>
<keyword evidence="2" id="KW-0812">Transmembrane</keyword>
<name>A0A830HV42_9CHLO</name>
<evidence type="ECO:0000256" key="1">
    <source>
        <dbReference type="SAM" id="MobiDB-lite"/>
    </source>
</evidence>
<gene>
    <name evidence="3" type="ORF">PPROV_001005400</name>
</gene>
<feature type="region of interest" description="Disordered" evidence="1">
    <location>
        <begin position="139"/>
        <end position="168"/>
    </location>
</feature>
<dbReference type="EMBL" id="BNJQ01000034">
    <property type="protein sequence ID" value="GHP11326.1"/>
    <property type="molecule type" value="Genomic_DNA"/>
</dbReference>
<keyword evidence="2" id="KW-1133">Transmembrane helix</keyword>
<keyword evidence="2" id="KW-0472">Membrane</keyword>
<protein>
    <submittedName>
        <fullName evidence="3">Uncharacterized protein</fullName>
    </submittedName>
</protein>